<dbReference type="GeneID" id="87834988"/>
<keyword evidence="3" id="KW-1185">Reference proteome</keyword>
<dbReference type="EMBL" id="JAUEPN010000003">
    <property type="protein sequence ID" value="KAK3297506.1"/>
    <property type="molecule type" value="Genomic_DNA"/>
</dbReference>
<accession>A0AAE0HJC7</accession>
<evidence type="ECO:0000256" key="1">
    <source>
        <dbReference type="SAM" id="MobiDB-lite"/>
    </source>
</evidence>
<evidence type="ECO:0000313" key="2">
    <source>
        <dbReference type="EMBL" id="KAK3297506.1"/>
    </source>
</evidence>
<name>A0AAE0HJC7_9PEZI</name>
<organism evidence="2 3">
    <name type="scientific">Chaetomium fimeti</name>
    <dbReference type="NCBI Taxonomy" id="1854472"/>
    <lineage>
        <taxon>Eukaryota</taxon>
        <taxon>Fungi</taxon>
        <taxon>Dikarya</taxon>
        <taxon>Ascomycota</taxon>
        <taxon>Pezizomycotina</taxon>
        <taxon>Sordariomycetes</taxon>
        <taxon>Sordariomycetidae</taxon>
        <taxon>Sordariales</taxon>
        <taxon>Chaetomiaceae</taxon>
        <taxon>Chaetomium</taxon>
    </lineage>
</organism>
<gene>
    <name evidence="2" type="ORF">B0H64DRAFT_125441</name>
</gene>
<evidence type="ECO:0000313" key="3">
    <source>
        <dbReference type="Proteomes" id="UP001278766"/>
    </source>
</evidence>
<dbReference type="Proteomes" id="UP001278766">
    <property type="component" value="Unassembled WGS sequence"/>
</dbReference>
<comment type="caution">
    <text evidence="2">The sequence shown here is derived from an EMBL/GenBank/DDBJ whole genome shotgun (WGS) entry which is preliminary data.</text>
</comment>
<dbReference type="AlphaFoldDB" id="A0AAE0HJC7"/>
<feature type="region of interest" description="Disordered" evidence="1">
    <location>
        <begin position="181"/>
        <end position="211"/>
    </location>
</feature>
<proteinExistence type="predicted"/>
<reference evidence="2" key="2">
    <citation type="submission" date="2023-06" db="EMBL/GenBank/DDBJ databases">
        <authorList>
            <consortium name="Lawrence Berkeley National Laboratory"/>
            <person name="Haridas S."/>
            <person name="Hensen N."/>
            <person name="Bonometti L."/>
            <person name="Westerberg I."/>
            <person name="Brannstrom I.O."/>
            <person name="Guillou S."/>
            <person name="Cros-Aarteil S."/>
            <person name="Calhoun S."/>
            <person name="Kuo A."/>
            <person name="Mondo S."/>
            <person name="Pangilinan J."/>
            <person name="Riley R."/>
            <person name="Labutti K."/>
            <person name="Andreopoulos B."/>
            <person name="Lipzen A."/>
            <person name="Chen C."/>
            <person name="Yanf M."/>
            <person name="Daum C."/>
            <person name="Ng V."/>
            <person name="Clum A."/>
            <person name="Steindorff A."/>
            <person name="Ohm R."/>
            <person name="Martin F."/>
            <person name="Silar P."/>
            <person name="Natvig D."/>
            <person name="Lalanne C."/>
            <person name="Gautier V."/>
            <person name="Ament-Velasquez S.L."/>
            <person name="Kruys A."/>
            <person name="Hutchinson M.I."/>
            <person name="Powell A.J."/>
            <person name="Barry K."/>
            <person name="Miller A.N."/>
            <person name="Grigoriev I.V."/>
            <person name="Debuchy R."/>
            <person name="Gladieux P."/>
            <person name="Thoren M.H."/>
            <person name="Johannesson H."/>
        </authorList>
    </citation>
    <scope>NUCLEOTIDE SEQUENCE</scope>
    <source>
        <strain evidence="2">CBS 168.71</strain>
    </source>
</reference>
<sequence>MEDLNCPWDVEMEGCPPRRWRWAMWPSDWCVSLWFLRIMGTQKGVPLVGRGLVGLYPHTSRFDQRSCWSTVNLLPSSVLLYGVIRCGSRLWYLLDCDEIHHTGHLHDRVLANRGHGGIPSPTRRRSTKSECMRTCHRNAGTASPAATPVHHFPASRLLDVRCTTVAYEYLHTYVQTRHARRRLSSSTRVRTPTQGQPRHEDAHRGALKQNATASLFPGRTARMPVTARAITVSGAWAGAGAPRGKITVPVAVFNVSAVEMLRMRPRPDQKPPCLLVSSKEV</sequence>
<dbReference type="RefSeq" id="XP_062661020.1">
    <property type="nucleotide sequence ID" value="XM_062798040.1"/>
</dbReference>
<feature type="compositionally biased region" description="Low complexity" evidence="1">
    <location>
        <begin position="184"/>
        <end position="193"/>
    </location>
</feature>
<reference evidence="2" key="1">
    <citation type="journal article" date="2023" name="Mol. Phylogenet. Evol.">
        <title>Genome-scale phylogeny and comparative genomics of the fungal order Sordariales.</title>
        <authorList>
            <person name="Hensen N."/>
            <person name="Bonometti L."/>
            <person name="Westerberg I."/>
            <person name="Brannstrom I.O."/>
            <person name="Guillou S."/>
            <person name="Cros-Aarteil S."/>
            <person name="Calhoun S."/>
            <person name="Haridas S."/>
            <person name="Kuo A."/>
            <person name="Mondo S."/>
            <person name="Pangilinan J."/>
            <person name="Riley R."/>
            <person name="LaButti K."/>
            <person name="Andreopoulos B."/>
            <person name="Lipzen A."/>
            <person name="Chen C."/>
            <person name="Yan M."/>
            <person name="Daum C."/>
            <person name="Ng V."/>
            <person name="Clum A."/>
            <person name="Steindorff A."/>
            <person name="Ohm R.A."/>
            <person name="Martin F."/>
            <person name="Silar P."/>
            <person name="Natvig D.O."/>
            <person name="Lalanne C."/>
            <person name="Gautier V."/>
            <person name="Ament-Velasquez S.L."/>
            <person name="Kruys A."/>
            <person name="Hutchinson M.I."/>
            <person name="Powell A.J."/>
            <person name="Barry K."/>
            <person name="Miller A.N."/>
            <person name="Grigoriev I.V."/>
            <person name="Debuchy R."/>
            <person name="Gladieux P."/>
            <person name="Hiltunen Thoren M."/>
            <person name="Johannesson H."/>
        </authorList>
    </citation>
    <scope>NUCLEOTIDE SEQUENCE</scope>
    <source>
        <strain evidence="2">CBS 168.71</strain>
    </source>
</reference>
<protein>
    <submittedName>
        <fullName evidence="2">Uncharacterized protein</fullName>
    </submittedName>
</protein>